<dbReference type="InterPro" id="IPR036515">
    <property type="entry name" value="Transposase_17_sf"/>
</dbReference>
<dbReference type="RefSeq" id="WP_207973037.1">
    <property type="nucleotide sequence ID" value="NZ_CP071795.1"/>
</dbReference>
<proteinExistence type="predicted"/>
<accession>A0ABX7T1Q4</accession>
<dbReference type="InterPro" id="IPR002686">
    <property type="entry name" value="Transposase_17"/>
</dbReference>
<dbReference type="Pfam" id="PF01797">
    <property type="entry name" value="Y1_Tnp"/>
    <property type="match status" value="1"/>
</dbReference>
<sequence length="176" mass="20662">MNEKPYHITTAIHDSRTSSRMIRFKVRERREMGTNPYPKIIYFTEEEELLVAQTISEIVKEDHLKLLAFNICSDHIHLLLVCDIDDISKIMQKIKGRTSFILNKSKGFKPLVVGGKKNKPLWQQKYSAPKEITSEIQLNNTIQYIQTNRRKHKLPPHKDILQDIINKMCCRIEDAF</sequence>
<dbReference type="SMART" id="SM01321">
    <property type="entry name" value="Y1_Tnp"/>
    <property type="match status" value="1"/>
</dbReference>
<dbReference type="EMBL" id="CP071795">
    <property type="protein sequence ID" value="QTD38924.1"/>
    <property type="molecule type" value="Genomic_DNA"/>
</dbReference>
<dbReference type="Gene3D" id="3.30.70.1290">
    <property type="entry name" value="Transposase IS200-like"/>
    <property type="match status" value="1"/>
</dbReference>
<feature type="domain" description="Transposase IS200-like" evidence="1">
    <location>
        <begin position="37"/>
        <end position="148"/>
    </location>
</feature>
<gene>
    <name evidence="2" type="ORF">JL193_06630</name>
</gene>
<dbReference type="Proteomes" id="UP000663935">
    <property type="component" value="Chromosome"/>
</dbReference>
<keyword evidence="3" id="KW-1185">Reference proteome</keyword>
<name>A0ABX7T1Q4_9FLAO</name>
<organism evidence="2 3">
    <name type="scientific">Polaribacter batillariae</name>
    <dbReference type="NCBI Taxonomy" id="2808900"/>
    <lineage>
        <taxon>Bacteria</taxon>
        <taxon>Pseudomonadati</taxon>
        <taxon>Bacteroidota</taxon>
        <taxon>Flavobacteriia</taxon>
        <taxon>Flavobacteriales</taxon>
        <taxon>Flavobacteriaceae</taxon>
    </lineage>
</organism>
<evidence type="ECO:0000259" key="1">
    <source>
        <dbReference type="SMART" id="SM01321"/>
    </source>
</evidence>
<reference evidence="2 3" key="1">
    <citation type="submission" date="2021-03" db="EMBL/GenBank/DDBJ databases">
        <title>Complete genome of Polaribacter_sp.G4M1.</title>
        <authorList>
            <person name="Jeong S.W."/>
            <person name="Bae J.W."/>
        </authorList>
    </citation>
    <scope>NUCLEOTIDE SEQUENCE [LARGE SCALE GENOMIC DNA]</scope>
    <source>
        <strain evidence="2 3">G4M1</strain>
    </source>
</reference>
<evidence type="ECO:0000313" key="2">
    <source>
        <dbReference type="EMBL" id="QTD38924.1"/>
    </source>
</evidence>
<protein>
    <submittedName>
        <fullName evidence="2">Transposase</fullName>
    </submittedName>
</protein>
<dbReference type="SUPFAM" id="SSF143422">
    <property type="entry name" value="Transposase IS200-like"/>
    <property type="match status" value="1"/>
</dbReference>
<evidence type="ECO:0000313" key="3">
    <source>
        <dbReference type="Proteomes" id="UP000663935"/>
    </source>
</evidence>